<reference evidence="1 2" key="1">
    <citation type="submission" date="2019-04" db="EMBL/GenBank/DDBJ databases">
        <title>High contiguity whole genome sequence and gene annotation resource for two Venturia nashicola isolates.</title>
        <authorList>
            <person name="Prokchorchik M."/>
            <person name="Won K."/>
            <person name="Lee Y."/>
            <person name="Choi E.D."/>
            <person name="Segonzac C."/>
            <person name="Sohn K.H."/>
        </authorList>
    </citation>
    <scope>NUCLEOTIDE SEQUENCE [LARGE SCALE GENOMIC DNA]</scope>
    <source>
        <strain evidence="1 2">PRI2</strain>
    </source>
</reference>
<dbReference type="AlphaFoldDB" id="A0A4Z1NK41"/>
<dbReference type="EMBL" id="SNSC02000019">
    <property type="protein sequence ID" value="TID15975.1"/>
    <property type="molecule type" value="Genomic_DNA"/>
</dbReference>
<comment type="caution">
    <text evidence="1">The sequence shown here is derived from an EMBL/GenBank/DDBJ whole genome shotgun (WGS) entry which is preliminary data.</text>
</comment>
<keyword evidence="2" id="KW-1185">Reference proteome</keyword>
<proteinExistence type="predicted"/>
<gene>
    <name evidence="1" type="ORF">E6O75_ATG09033</name>
</gene>
<evidence type="ECO:0000313" key="1">
    <source>
        <dbReference type="EMBL" id="TID15975.1"/>
    </source>
</evidence>
<dbReference type="InterPro" id="IPR032675">
    <property type="entry name" value="LRR_dom_sf"/>
</dbReference>
<name>A0A4Z1NK41_9PEZI</name>
<accession>A0A4Z1NK41</accession>
<organism evidence="1 2">
    <name type="scientific">Venturia nashicola</name>
    <dbReference type="NCBI Taxonomy" id="86259"/>
    <lineage>
        <taxon>Eukaryota</taxon>
        <taxon>Fungi</taxon>
        <taxon>Dikarya</taxon>
        <taxon>Ascomycota</taxon>
        <taxon>Pezizomycotina</taxon>
        <taxon>Dothideomycetes</taxon>
        <taxon>Pleosporomycetidae</taxon>
        <taxon>Venturiales</taxon>
        <taxon>Venturiaceae</taxon>
        <taxon>Venturia</taxon>
    </lineage>
</organism>
<dbReference type="Proteomes" id="UP000298493">
    <property type="component" value="Unassembled WGS sequence"/>
</dbReference>
<protein>
    <recommendedName>
        <fullName evidence="3">F-box domain-containing protein</fullName>
    </recommendedName>
</protein>
<evidence type="ECO:0000313" key="2">
    <source>
        <dbReference type="Proteomes" id="UP000298493"/>
    </source>
</evidence>
<dbReference type="Gene3D" id="3.80.10.10">
    <property type="entry name" value="Ribonuclease Inhibitor"/>
    <property type="match status" value="1"/>
</dbReference>
<sequence length="550" mass="61684">MTPPSAKLCFELLELIFRQVHPQDQLQVNRTLTIQVCTSSPVDLYNATLVNKTWHSVAQSVIDKNIRLAIGSAKPGRFQKFVSRVRTDEDFRSRIRHLHVREWYQSGYLPSAKAPPARRTAGNLLHCPGYVVLDGFAYKRGRESSWKQMETLATTLALLQLCSFSWSAEPRIPNILLEALSAIPNCKVDIGFHQLARHVIMLPGIQTSSTLVSLHKAESSLRRLAVMVDAEDEKAVNQLGRVLTASRGLDTLQIRAYGQFDYCNEDATHLTNSMWLKVATNMFPRLAHLELSNVSHFTCATFVVRGSPYMSGLRSLSLRMDDEKSPSWGTMCATPHNMDTVRSSLYGFDGLEELELRNATHVIDADLLAHLGKTIRRLLTRQLQPWDPITQYAQSVYLSDQILTTMGTVCPLLSDLTLDMPNDATDKLWNMLEIMAKSLTFVPHLHLHFSTPSIEVPGFPHTATRDLSDATCHKLWHYLSNHKGLPNCPFKSLQPDCHTSIPMPLRSLTISFGLDNEFIPSVGLGQEGNYEWAVFDSSEEVAEEIACGAV</sequence>
<evidence type="ECO:0008006" key="3">
    <source>
        <dbReference type="Google" id="ProtNLM"/>
    </source>
</evidence>